<dbReference type="EMBL" id="PJCG01000011">
    <property type="protein sequence ID" value="PKI24529.1"/>
    <property type="molecule type" value="Genomic_DNA"/>
</dbReference>
<evidence type="ECO:0000313" key="1">
    <source>
        <dbReference type="EMBL" id="PKI24529.1"/>
    </source>
</evidence>
<accession>A0A2N1IUY3</accession>
<dbReference type="RefSeq" id="WP_101196245.1">
    <property type="nucleotide sequence ID" value="NZ_PJCG01000011.1"/>
</dbReference>
<sequence length="198" mass="23044">MLIEDLKRFKDEVVKKAEDASFVLASDTNCANASSVKWSKGGGISFIPYELEMSGIKPSRLSAKEPVSKKNINKYYYVEGQLNKVDVYNAKGEIHGFEYFFYDDRRAYSLKINRHGERLWLKVIDIEQGEVRKACRIDFDSEFWTLGYEWSEGRLQEILTFSSNSLPGIKIYPVFEENNLVGLFTLRGEERIYVYDER</sequence>
<reference evidence="1 2" key="1">
    <citation type="submission" date="2017-12" db="EMBL/GenBank/DDBJ databases">
        <title>Isolation and characterization of an aerobic denitrifying Pseudomonas monteilii CY06 from aquaculture ponds.</title>
        <authorList>
            <person name="Ma Q."/>
            <person name="Cai Y."/>
            <person name="He Z."/>
        </authorList>
    </citation>
    <scope>NUCLEOTIDE SEQUENCE [LARGE SCALE GENOMIC DNA]</scope>
    <source>
        <strain evidence="1 2">CY06</strain>
    </source>
</reference>
<dbReference type="Proteomes" id="UP000233399">
    <property type="component" value="Unassembled WGS sequence"/>
</dbReference>
<comment type="caution">
    <text evidence="1">The sequence shown here is derived from an EMBL/GenBank/DDBJ whole genome shotgun (WGS) entry which is preliminary data.</text>
</comment>
<evidence type="ECO:0000313" key="2">
    <source>
        <dbReference type="Proteomes" id="UP000233399"/>
    </source>
</evidence>
<protein>
    <submittedName>
        <fullName evidence="1">Uncharacterized protein</fullName>
    </submittedName>
</protein>
<dbReference type="AlphaFoldDB" id="A0A2N1IUY3"/>
<name>A0A2N1IUY3_9PSED</name>
<organism evidence="1 2">
    <name type="scientific">Pseudomonas monteilii</name>
    <dbReference type="NCBI Taxonomy" id="76759"/>
    <lineage>
        <taxon>Bacteria</taxon>
        <taxon>Pseudomonadati</taxon>
        <taxon>Pseudomonadota</taxon>
        <taxon>Gammaproteobacteria</taxon>
        <taxon>Pseudomonadales</taxon>
        <taxon>Pseudomonadaceae</taxon>
        <taxon>Pseudomonas</taxon>
    </lineage>
</organism>
<gene>
    <name evidence="1" type="ORF">CXB65_09840</name>
</gene>
<proteinExistence type="predicted"/>